<protein>
    <submittedName>
        <fullName evidence="3">Caldesmon-like</fullName>
    </submittedName>
</protein>
<keyword evidence="2" id="KW-1185">Reference proteome</keyword>
<keyword evidence="1" id="KW-0175">Coiled coil</keyword>
<feature type="coiled-coil region" evidence="1">
    <location>
        <begin position="45"/>
        <end position="79"/>
    </location>
</feature>
<dbReference type="SUPFAM" id="SSF56219">
    <property type="entry name" value="DNase I-like"/>
    <property type="match status" value="1"/>
</dbReference>
<organism evidence="2 3">
    <name type="scientific">Temnothorax curvispinosus</name>
    <dbReference type="NCBI Taxonomy" id="300111"/>
    <lineage>
        <taxon>Eukaryota</taxon>
        <taxon>Metazoa</taxon>
        <taxon>Ecdysozoa</taxon>
        <taxon>Arthropoda</taxon>
        <taxon>Hexapoda</taxon>
        <taxon>Insecta</taxon>
        <taxon>Pterygota</taxon>
        <taxon>Neoptera</taxon>
        <taxon>Endopterygota</taxon>
        <taxon>Hymenoptera</taxon>
        <taxon>Apocrita</taxon>
        <taxon>Aculeata</taxon>
        <taxon>Formicoidea</taxon>
        <taxon>Formicidae</taxon>
        <taxon>Myrmicinae</taxon>
        <taxon>Temnothorax</taxon>
    </lineage>
</organism>
<sequence length="582" mass="69311">MEKIEKLEMKGAEENEGRELIGKMKEIEKSVEMTERRRRKNNIIVKEKLRNVKERKENFEKLMAELNTTEGSIEEIQEIGYGEYKIRLLKCKNWEVKRDIMKKKKELGRKYGSFLDDDLTKQERQIQTEIKKIADWRRGKTFIGHNEENENKECEEDEEDRDFWDGVKKWDVIIMMETWMDKKGWEKMKEKLPKEFGWRVQIANKRNKKGRTCGEMLVGIRKGLEEIKEGRGREEEENRVEVKLRIKEEIWKIIGIYVNKDIDKKLEGLNDCIEEGKIGVRTIIGEFIEERGLMILNDGMKGDEKGEYTYTGGKGETVIDYIISDEDSREKIERLEIGDRVESDHHPLILWIRGGAKRTQRGEKIELTRRRGIWSEEGRKHFVEKLGKIGGNRKLQEEIEEGVSKIRGILKENEKGEVRGANKIRRRWWDEECKEKKKEARAELRKWRKGKGEVERYRERKRKYREVCERKKKEEKEKMITEIGEARSESKVWELIGRVRKRKKRINEDIGLEKWKKYFMELMGGVENRVVKGEGGRDRQDEEEIELEEVRNVIKKLKTGKAIGKDGIPNKVWKYGGEEMVR</sequence>
<gene>
    <name evidence="3" type="primary">LOC112452794</name>
</gene>
<evidence type="ECO:0000313" key="2">
    <source>
        <dbReference type="Proteomes" id="UP000504618"/>
    </source>
</evidence>
<dbReference type="Gene3D" id="3.60.10.10">
    <property type="entry name" value="Endonuclease/exonuclease/phosphatase"/>
    <property type="match status" value="1"/>
</dbReference>
<dbReference type="OrthoDB" id="7701337at2759"/>
<dbReference type="RefSeq" id="XP_024868964.1">
    <property type="nucleotide sequence ID" value="XM_025013196.1"/>
</dbReference>
<accession>A0A6J1PHD3</accession>
<dbReference type="AlphaFoldDB" id="A0A6J1PHD3"/>
<evidence type="ECO:0000313" key="3">
    <source>
        <dbReference type="RefSeq" id="XP_024868964.1"/>
    </source>
</evidence>
<proteinExistence type="predicted"/>
<dbReference type="GeneID" id="112452794"/>
<dbReference type="Proteomes" id="UP000504618">
    <property type="component" value="Unplaced"/>
</dbReference>
<reference evidence="3" key="1">
    <citation type="submission" date="2025-08" db="UniProtKB">
        <authorList>
            <consortium name="RefSeq"/>
        </authorList>
    </citation>
    <scope>IDENTIFICATION</scope>
    <source>
        <tissue evidence="3">Whole body</tissue>
    </source>
</reference>
<dbReference type="InterPro" id="IPR036691">
    <property type="entry name" value="Endo/exonu/phosph_ase_sf"/>
</dbReference>
<name>A0A6J1PHD3_9HYME</name>
<evidence type="ECO:0000256" key="1">
    <source>
        <dbReference type="SAM" id="Coils"/>
    </source>
</evidence>